<dbReference type="AlphaFoldDB" id="A0A0E9WV26"/>
<reference evidence="1" key="1">
    <citation type="submission" date="2014-11" db="EMBL/GenBank/DDBJ databases">
        <authorList>
            <person name="Amaro Gonzalez C."/>
        </authorList>
    </citation>
    <scope>NUCLEOTIDE SEQUENCE</scope>
</reference>
<proteinExistence type="predicted"/>
<accession>A0A0E9WV26</accession>
<dbReference type="EMBL" id="GBXM01015187">
    <property type="protein sequence ID" value="JAH93390.1"/>
    <property type="molecule type" value="Transcribed_RNA"/>
</dbReference>
<evidence type="ECO:0000313" key="1">
    <source>
        <dbReference type="EMBL" id="JAH93390.1"/>
    </source>
</evidence>
<reference evidence="1" key="2">
    <citation type="journal article" date="2015" name="Fish Shellfish Immunol.">
        <title>Early steps in the European eel (Anguilla anguilla)-Vibrio vulnificus interaction in the gills: Role of the RtxA13 toxin.</title>
        <authorList>
            <person name="Callol A."/>
            <person name="Pajuelo D."/>
            <person name="Ebbesson L."/>
            <person name="Teles M."/>
            <person name="MacKenzie S."/>
            <person name="Amaro C."/>
        </authorList>
    </citation>
    <scope>NUCLEOTIDE SEQUENCE</scope>
</reference>
<organism evidence="1">
    <name type="scientific">Anguilla anguilla</name>
    <name type="common">European freshwater eel</name>
    <name type="synonym">Muraena anguilla</name>
    <dbReference type="NCBI Taxonomy" id="7936"/>
    <lineage>
        <taxon>Eukaryota</taxon>
        <taxon>Metazoa</taxon>
        <taxon>Chordata</taxon>
        <taxon>Craniata</taxon>
        <taxon>Vertebrata</taxon>
        <taxon>Euteleostomi</taxon>
        <taxon>Actinopterygii</taxon>
        <taxon>Neopterygii</taxon>
        <taxon>Teleostei</taxon>
        <taxon>Anguilliformes</taxon>
        <taxon>Anguillidae</taxon>
        <taxon>Anguilla</taxon>
    </lineage>
</organism>
<protein>
    <submittedName>
        <fullName evidence="1">Uncharacterized protein</fullName>
    </submittedName>
</protein>
<sequence length="107" mass="12196">MHTSSFVVHFRLEHGQEISHRVITRSSLPPLAGNRHAIHLGQSSRFFILKTIILDLNSCTQCKLRRESQYNVVAPGQLCHTTVLKNACVAACRPHKAQLYFVIKKKY</sequence>
<name>A0A0E9WV26_ANGAN</name>